<keyword evidence="1" id="KW-0479">Metal-binding</keyword>
<dbReference type="Proteomes" id="UP000049472">
    <property type="component" value="Unassembled WGS sequence"/>
</dbReference>
<dbReference type="GO" id="GO:0016829">
    <property type="term" value="F:lyase activity"/>
    <property type="evidence" value="ECO:0007669"/>
    <property type="project" value="UniProtKB-KW"/>
</dbReference>
<dbReference type="EMBL" id="CZAJ01000002">
    <property type="protein sequence ID" value="CUO67959.1"/>
    <property type="molecule type" value="Genomic_DNA"/>
</dbReference>
<dbReference type="CDD" id="cd06587">
    <property type="entry name" value="VOC"/>
    <property type="match status" value="1"/>
</dbReference>
<reference evidence="7" key="5">
    <citation type="journal article" date="2020" name="Cell Host Microbe">
        <title>Functional and Genomic Variation between Human-Derived Isolates of Lachnospiraceae Reveals Inter- and Intra-Species Diversity.</title>
        <authorList>
            <person name="Sorbara M.T."/>
            <person name="Littmann E.R."/>
            <person name="Fontana E."/>
            <person name="Moody T.U."/>
            <person name="Kohout C.E."/>
            <person name="Gjonbalaj M."/>
            <person name="Eaton V."/>
            <person name="Seok R."/>
            <person name="Leiner I.M."/>
            <person name="Pamer E.G."/>
        </authorList>
    </citation>
    <scope>NUCLEOTIDE SEQUENCE</scope>
    <source>
        <strain evidence="7">MSK.16.45</strain>
    </source>
</reference>
<evidence type="ECO:0000259" key="2">
    <source>
        <dbReference type="PROSITE" id="PS51819"/>
    </source>
</evidence>
<dbReference type="GO" id="GO:0046491">
    <property type="term" value="P:L-methylmalonyl-CoA metabolic process"/>
    <property type="evidence" value="ECO:0007669"/>
    <property type="project" value="TreeGrafter"/>
</dbReference>
<dbReference type="PROSITE" id="PS51819">
    <property type="entry name" value="VOC"/>
    <property type="match status" value="1"/>
</dbReference>
<keyword evidence="3" id="KW-0456">Lyase</keyword>
<reference evidence="5" key="7">
    <citation type="submission" date="2021-10" db="EMBL/GenBank/DDBJ databases">
        <title>Collection of gut derived symbiotic bacterial strains cultured from healthy donors.</title>
        <authorList>
            <person name="Lin H."/>
            <person name="Littmann E."/>
            <person name="Kohout C."/>
            <person name="Pamer E.G."/>
        </authorList>
    </citation>
    <scope>NUCLEOTIDE SEQUENCE</scope>
    <source>
        <strain evidence="5">DFI.9.42</strain>
    </source>
</reference>
<dbReference type="GO" id="GO:0046872">
    <property type="term" value="F:metal ion binding"/>
    <property type="evidence" value="ECO:0007669"/>
    <property type="project" value="UniProtKB-KW"/>
</dbReference>
<keyword evidence="9" id="KW-1185">Reference proteome</keyword>
<evidence type="ECO:0000313" key="3">
    <source>
        <dbReference type="EMBL" id="CRL35326.1"/>
    </source>
</evidence>
<dbReference type="Proteomes" id="UP001193756">
    <property type="component" value="Unassembled WGS sequence"/>
</dbReference>
<dbReference type="AlphaFoldDB" id="A0A0M6WG06"/>
<organism evidence="3 9">
    <name type="scientific">Agathobacter rectalis</name>
    <dbReference type="NCBI Taxonomy" id="39491"/>
    <lineage>
        <taxon>Bacteria</taxon>
        <taxon>Bacillati</taxon>
        <taxon>Bacillota</taxon>
        <taxon>Clostridia</taxon>
        <taxon>Lachnospirales</taxon>
        <taxon>Lachnospiraceae</taxon>
        <taxon>Agathobacter</taxon>
    </lineage>
</organism>
<gene>
    <name evidence="8" type="ORF">DW001_03425</name>
    <name evidence="4" type="ORF">ERS852497_00447</name>
    <name evidence="7" type="ORF">G4312_07375</name>
    <name evidence="6" type="ORF">GKE44_05665</name>
    <name evidence="5" type="ORF">LIZ56_05925</name>
    <name evidence="3" type="ORF">T1815_10671</name>
</gene>
<sequence length="130" mass="14937">MENKYGIVGVAHVGLPTNDLQKTVEFYKSLGFEVIMQTYNEKAGEKVAFLQIKNYCIETFENGQAAMSDGAYQHVALDVEDIESMYQKICNEKYTVITDGIEELPFWEKGVKFFMIKGPNEERIEFCQKL</sequence>
<dbReference type="OMA" id="EVQHLAF"/>
<dbReference type="EMBL" id="JAJCJK010000006">
    <property type="protein sequence ID" value="MCB6937950.1"/>
    <property type="molecule type" value="Genomic_DNA"/>
</dbReference>
<dbReference type="InterPro" id="IPR004360">
    <property type="entry name" value="Glyas_Fos-R_dOase_dom"/>
</dbReference>
<evidence type="ECO:0000313" key="6">
    <source>
        <dbReference type="EMBL" id="MSD26656.1"/>
    </source>
</evidence>
<evidence type="ECO:0000313" key="5">
    <source>
        <dbReference type="EMBL" id="MCB6937950.1"/>
    </source>
</evidence>
<evidence type="ECO:0000256" key="1">
    <source>
        <dbReference type="ARBA" id="ARBA00022723"/>
    </source>
</evidence>
<evidence type="ECO:0000313" key="9">
    <source>
        <dbReference type="Proteomes" id="UP000049472"/>
    </source>
</evidence>
<dbReference type="Proteomes" id="UP000095602">
    <property type="component" value="Unassembled WGS sequence"/>
</dbReference>
<dbReference type="RefSeq" id="WP_012742270.1">
    <property type="nucleotide sequence ID" value="NZ_AP031452.1"/>
</dbReference>
<evidence type="ECO:0000313" key="10">
    <source>
        <dbReference type="Proteomes" id="UP000095602"/>
    </source>
</evidence>
<reference evidence="3" key="1">
    <citation type="submission" date="2015-05" db="EMBL/GenBank/DDBJ databases">
        <authorList>
            <person name="Wang D.B."/>
            <person name="Wang M."/>
        </authorList>
    </citation>
    <scope>NUCLEOTIDE SEQUENCE [LARGE SCALE GENOMIC DNA]</scope>
    <source>
        <strain evidence="3">T1-815</strain>
    </source>
</reference>
<dbReference type="GeneID" id="86988233"/>
<protein>
    <submittedName>
        <fullName evidence="3">Lactoylglutathione lyase related lyase</fullName>
    </submittedName>
    <submittedName>
        <fullName evidence="4">Methylmalonyl-CoA epimerase</fullName>
    </submittedName>
    <submittedName>
        <fullName evidence="5">VOC family protein</fullName>
    </submittedName>
</protein>
<dbReference type="EMBL" id="QRPB01000003">
    <property type="protein sequence ID" value="RHL81998.1"/>
    <property type="molecule type" value="Genomic_DNA"/>
</dbReference>
<feature type="domain" description="VOC" evidence="2">
    <location>
        <begin position="9"/>
        <end position="129"/>
    </location>
</feature>
<reference evidence="6 12" key="4">
    <citation type="journal article" date="2019" name="Nat. Med.">
        <title>A library of human gut bacterial isolates paired with longitudinal multiomics data enables mechanistic microbiome research.</title>
        <authorList>
            <person name="Poyet M."/>
            <person name="Groussin M."/>
            <person name="Gibbons S.M."/>
            <person name="Avila-Pacheco J."/>
            <person name="Jiang X."/>
            <person name="Kearney S.M."/>
            <person name="Perrotta A.R."/>
            <person name="Berdy B."/>
            <person name="Zhao S."/>
            <person name="Lieberman T.D."/>
            <person name="Swanson P.K."/>
            <person name="Smith M."/>
            <person name="Roesemann S."/>
            <person name="Alexander J.E."/>
            <person name="Rich S.A."/>
            <person name="Livny J."/>
            <person name="Vlamakis H."/>
            <person name="Clish C."/>
            <person name="Bullock K."/>
            <person name="Deik A."/>
            <person name="Scott J."/>
            <person name="Pierce K.A."/>
            <person name="Xavier R.J."/>
            <person name="Alm E.J."/>
        </authorList>
    </citation>
    <scope>NUCLEOTIDE SEQUENCE [LARGE SCALE GENOMIC DNA]</scope>
    <source>
        <strain evidence="6 12">BIOML-A5</strain>
    </source>
</reference>
<dbReference type="Proteomes" id="UP001197684">
    <property type="component" value="Unassembled WGS sequence"/>
</dbReference>
<dbReference type="Gene3D" id="3.10.180.10">
    <property type="entry name" value="2,3-Dihydroxybiphenyl 1,2-Dioxygenase, domain 1"/>
    <property type="match status" value="1"/>
</dbReference>
<dbReference type="Pfam" id="PF00903">
    <property type="entry name" value="Glyoxalase"/>
    <property type="match status" value="1"/>
</dbReference>
<dbReference type="GO" id="GO:0004493">
    <property type="term" value="F:methylmalonyl-CoA epimerase activity"/>
    <property type="evidence" value="ECO:0007669"/>
    <property type="project" value="TreeGrafter"/>
</dbReference>
<evidence type="ECO:0000313" key="7">
    <source>
        <dbReference type="EMBL" id="NSC77108.1"/>
    </source>
</evidence>
<dbReference type="InterPro" id="IPR029068">
    <property type="entry name" value="Glyas_Bleomycin-R_OHBP_Dase"/>
</dbReference>
<accession>A0A0M6WG06</accession>
<dbReference type="InterPro" id="IPR051785">
    <property type="entry name" value="MMCE/EMCE_epimerase"/>
</dbReference>
<evidence type="ECO:0000313" key="8">
    <source>
        <dbReference type="EMBL" id="RHL81998.1"/>
    </source>
</evidence>
<reference evidence="7" key="6">
    <citation type="submission" date="2020-02" db="EMBL/GenBank/DDBJ databases">
        <authorList>
            <person name="Littmann E."/>
            <person name="Sorbara M."/>
        </authorList>
    </citation>
    <scope>NUCLEOTIDE SEQUENCE</scope>
    <source>
        <strain evidence="7">MSK.16.45</strain>
    </source>
</reference>
<dbReference type="EMBL" id="WKQV01000005">
    <property type="protein sequence ID" value="MSD26656.1"/>
    <property type="molecule type" value="Genomic_DNA"/>
</dbReference>
<dbReference type="PANTHER" id="PTHR43048">
    <property type="entry name" value="METHYLMALONYL-COA EPIMERASE"/>
    <property type="match status" value="1"/>
</dbReference>
<dbReference type="EMBL" id="CVRQ01000014">
    <property type="protein sequence ID" value="CRL35326.1"/>
    <property type="molecule type" value="Genomic_DNA"/>
</dbReference>
<evidence type="ECO:0000313" key="4">
    <source>
        <dbReference type="EMBL" id="CUO67959.1"/>
    </source>
</evidence>
<reference evidence="8 11" key="3">
    <citation type="submission" date="2018-08" db="EMBL/GenBank/DDBJ databases">
        <title>A genome reference for cultivated species of the human gut microbiota.</title>
        <authorList>
            <person name="Zou Y."/>
            <person name="Xue W."/>
            <person name="Luo G."/>
        </authorList>
    </citation>
    <scope>NUCLEOTIDE SEQUENCE [LARGE SCALE GENOMIC DNA]</scope>
    <source>
        <strain evidence="8 11">AF36-2BH</strain>
    </source>
</reference>
<dbReference type="Proteomes" id="UP000465607">
    <property type="component" value="Unassembled WGS sequence"/>
</dbReference>
<dbReference type="PANTHER" id="PTHR43048:SF3">
    <property type="entry name" value="METHYLMALONYL-COA EPIMERASE, MITOCHONDRIAL"/>
    <property type="match status" value="1"/>
</dbReference>
<reference evidence="9" key="2">
    <citation type="submission" date="2015-05" db="EMBL/GenBank/DDBJ databases">
        <authorList>
            <consortium name="Pathogen Informatics"/>
        </authorList>
    </citation>
    <scope>NUCLEOTIDE SEQUENCE [LARGE SCALE GENOMIC DNA]</scope>
    <source>
        <strain evidence="4 10">2789STDY5834884</strain>
        <strain evidence="9">T1-815</strain>
    </source>
</reference>
<evidence type="ECO:0000313" key="12">
    <source>
        <dbReference type="Proteomes" id="UP000465607"/>
    </source>
</evidence>
<dbReference type="SUPFAM" id="SSF54593">
    <property type="entry name" value="Glyoxalase/Bleomycin resistance protein/Dihydroxybiphenyl dioxygenase"/>
    <property type="match status" value="1"/>
</dbReference>
<proteinExistence type="predicted"/>
<dbReference type="EMBL" id="JAAIMP010000008">
    <property type="protein sequence ID" value="NSC77108.1"/>
    <property type="molecule type" value="Genomic_DNA"/>
</dbReference>
<evidence type="ECO:0000313" key="11">
    <source>
        <dbReference type="Proteomes" id="UP000266698"/>
    </source>
</evidence>
<dbReference type="InterPro" id="IPR037523">
    <property type="entry name" value="VOC_core"/>
</dbReference>
<dbReference type="Proteomes" id="UP000266698">
    <property type="component" value="Unassembled WGS sequence"/>
</dbReference>
<name>A0A0M6WG06_9FIRM</name>